<keyword evidence="10" id="KW-1185">Reference proteome</keyword>
<dbReference type="InterPro" id="IPR046347">
    <property type="entry name" value="bZIP_sf"/>
</dbReference>
<comment type="subcellular location">
    <subcellularLocation>
        <location evidence="1">Nucleus</location>
    </subcellularLocation>
</comment>
<evidence type="ECO:0000256" key="5">
    <source>
        <dbReference type="ARBA" id="ARBA00023163"/>
    </source>
</evidence>
<dbReference type="PANTHER" id="PTHR45967:SF38">
    <property type="entry name" value="G-BOX-BINDING FACTOR 2"/>
    <property type="match status" value="1"/>
</dbReference>
<keyword evidence="5" id="KW-0804">Transcription</keyword>
<dbReference type="PROSITE" id="PS00036">
    <property type="entry name" value="BZIP_BASIC"/>
    <property type="match status" value="1"/>
</dbReference>
<comment type="caution">
    <text evidence="9">The sequence shown here is derived from an EMBL/GenBank/DDBJ whole genome shotgun (WGS) entry which is preliminary data.</text>
</comment>
<evidence type="ECO:0000256" key="4">
    <source>
        <dbReference type="ARBA" id="ARBA00023125"/>
    </source>
</evidence>
<feature type="domain" description="BZIP" evidence="8">
    <location>
        <begin position="233"/>
        <end position="287"/>
    </location>
</feature>
<evidence type="ECO:0000259" key="8">
    <source>
        <dbReference type="PROSITE" id="PS50217"/>
    </source>
</evidence>
<protein>
    <submittedName>
        <fullName evidence="9">G3729 protein</fullName>
    </submittedName>
</protein>
<dbReference type="Pfam" id="PF00170">
    <property type="entry name" value="bZIP_1"/>
    <property type="match status" value="1"/>
</dbReference>
<reference evidence="9 10" key="1">
    <citation type="submission" date="2024-06" db="EMBL/GenBank/DDBJ databases">
        <authorList>
            <person name="Kraege A."/>
            <person name="Thomma B."/>
        </authorList>
    </citation>
    <scope>NUCLEOTIDE SEQUENCE [LARGE SCALE GENOMIC DNA]</scope>
</reference>
<organism evidence="9 10">
    <name type="scientific">Coccomyxa viridis</name>
    <dbReference type="NCBI Taxonomy" id="1274662"/>
    <lineage>
        <taxon>Eukaryota</taxon>
        <taxon>Viridiplantae</taxon>
        <taxon>Chlorophyta</taxon>
        <taxon>core chlorophytes</taxon>
        <taxon>Trebouxiophyceae</taxon>
        <taxon>Trebouxiophyceae incertae sedis</taxon>
        <taxon>Coccomyxaceae</taxon>
        <taxon>Coccomyxa</taxon>
    </lineage>
</organism>
<dbReference type="SUPFAM" id="SSF57959">
    <property type="entry name" value="Leucine zipper domain"/>
    <property type="match status" value="1"/>
</dbReference>
<gene>
    <name evidence="9" type="primary">g3729</name>
    <name evidence="9" type="ORF">VP750_LOCUS3181</name>
</gene>
<evidence type="ECO:0000313" key="9">
    <source>
        <dbReference type="EMBL" id="CAL5221522.1"/>
    </source>
</evidence>
<dbReference type="Proteomes" id="UP001497392">
    <property type="component" value="Unassembled WGS sequence"/>
</dbReference>
<feature type="region of interest" description="Disordered" evidence="7">
    <location>
        <begin position="218"/>
        <end position="254"/>
    </location>
</feature>
<dbReference type="CDD" id="cd14702">
    <property type="entry name" value="bZIP_plant_GBF1"/>
    <property type="match status" value="1"/>
</dbReference>
<dbReference type="InterPro" id="IPR004827">
    <property type="entry name" value="bZIP"/>
</dbReference>
<dbReference type="PROSITE" id="PS50217">
    <property type="entry name" value="BZIP"/>
    <property type="match status" value="1"/>
</dbReference>
<proteinExistence type="inferred from homology"/>
<evidence type="ECO:0000313" key="10">
    <source>
        <dbReference type="Proteomes" id="UP001497392"/>
    </source>
</evidence>
<dbReference type="InterPro" id="IPR045314">
    <property type="entry name" value="bZIP_plant_GBF1"/>
</dbReference>
<keyword evidence="3" id="KW-0805">Transcription regulation</keyword>
<evidence type="ECO:0000256" key="3">
    <source>
        <dbReference type="ARBA" id="ARBA00023015"/>
    </source>
</evidence>
<feature type="compositionally biased region" description="Basic and acidic residues" evidence="7">
    <location>
        <begin position="121"/>
        <end position="133"/>
    </location>
</feature>
<evidence type="ECO:0000256" key="1">
    <source>
        <dbReference type="ARBA" id="ARBA00004123"/>
    </source>
</evidence>
<dbReference type="InterPro" id="IPR044827">
    <property type="entry name" value="GBF-like"/>
</dbReference>
<evidence type="ECO:0000256" key="2">
    <source>
        <dbReference type="ARBA" id="ARBA00007163"/>
    </source>
</evidence>
<comment type="similarity">
    <text evidence="2">Belongs to the bZIP family.</text>
</comment>
<dbReference type="Gene3D" id="1.20.5.170">
    <property type="match status" value="1"/>
</dbReference>
<keyword evidence="6" id="KW-0539">Nucleus</keyword>
<name>A0ABP1FVE2_9CHLO</name>
<dbReference type="EMBL" id="CAXHTA020000005">
    <property type="protein sequence ID" value="CAL5221522.1"/>
    <property type="molecule type" value="Genomic_DNA"/>
</dbReference>
<feature type="region of interest" description="Disordered" evidence="7">
    <location>
        <begin position="113"/>
        <end position="175"/>
    </location>
</feature>
<dbReference type="SMART" id="SM00338">
    <property type="entry name" value="BRLZ"/>
    <property type="match status" value="1"/>
</dbReference>
<dbReference type="PANTHER" id="PTHR45967">
    <property type="entry name" value="G-BOX-BINDING FACTOR 3-RELATED"/>
    <property type="match status" value="1"/>
</dbReference>
<keyword evidence="4" id="KW-0238">DNA-binding</keyword>
<evidence type="ECO:0000256" key="6">
    <source>
        <dbReference type="ARBA" id="ARBA00023242"/>
    </source>
</evidence>
<sequence>MEEAIEGQHADAQGVQELAHGQPAVSAAPVSASNPEATAQWQQAMQHWQALQQQGQQARPKSAPFYPVGPGHPAYSLWAGQPLMYGAPFYSMPFTYPPASSTAQMPTEQLPGVATGLAEPKPSDADGEPKHDDDDSEPGSNDDGTAGQEGLKPEAGGAQQPQSQPEGLQYLLPPDANNHAAALAALLRAQQSTGGDAELWRQQAAQLAGSGVDLSHLAATAAGQGHIPQDEREVKRQRRKQSNRESARRSRLRKQGECEALAIKVKELEEENIKLKETVRILGEQLSAAMGKAATG</sequence>
<accession>A0ABP1FVE2</accession>
<evidence type="ECO:0000256" key="7">
    <source>
        <dbReference type="SAM" id="MobiDB-lite"/>
    </source>
</evidence>